<dbReference type="InterPro" id="IPR018592">
    <property type="entry name" value="DUF2024"/>
</dbReference>
<dbReference type="Gene3D" id="3.10.510.10">
    <property type="entry name" value="NE1680-like"/>
    <property type="match status" value="1"/>
</dbReference>
<evidence type="ECO:0008006" key="3">
    <source>
        <dbReference type="Google" id="ProtNLM"/>
    </source>
</evidence>
<organism evidence="1 2">
    <name type="scientific">Flavobacterium seoulense</name>
    <dbReference type="NCBI Taxonomy" id="1492738"/>
    <lineage>
        <taxon>Bacteria</taxon>
        <taxon>Pseudomonadati</taxon>
        <taxon>Bacteroidota</taxon>
        <taxon>Flavobacteriia</taxon>
        <taxon>Flavobacteriales</taxon>
        <taxon>Flavobacteriaceae</taxon>
        <taxon>Flavobacterium</taxon>
    </lineage>
</organism>
<dbReference type="Pfam" id="PF09630">
    <property type="entry name" value="DUF2024"/>
    <property type="match status" value="1"/>
</dbReference>
<dbReference type="RefSeq" id="WP_035660460.1">
    <property type="nucleotide sequence ID" value="NZ_JNCA01000021.1"/>
</dbReference>
<comment type="caution">
    <text evidence="1">The sequence shown here is derived from an EMBL/GenBank/DDBJ whole genome shotgun (WGS) entry which is preliminary data.</text>
</comment>
<proteinExistence type="predicted"/>
<sequence>MQVAVWDTYVTKKDGTIMHFDIIAPETIKDANVIYDYGNEYLKTKEQQGQTLNSKECQFCHIETVHPAWENEIKQKGYFVYEMENCD</sequence>
<accession>A0A066WPP3</accession>
<evidence type="ECO:0000313" key="1">
    <source>
        <dbReference type="EMBL" id="KDN54538.1"/>
    </source>
</evidence>
<keyword evidence="2" id="KW-1185">Reference proteome</keyword>
<reference evidence="1 2" key="1">
    <citation type="submission" date="2014-05" db="EMBL/GenBank/DDBJ databases">
        <title>Genome Sequence of Flavobacterium sp. EM1321.</title>
        <authorList>
            <person name="Shin S.-K."/>
            <person name="Yi H."/>
        </authorList>
    </citation>
    <scope>NUCLEOTIDE SEQUENCE [LARGE SCALE GENOMIC DNA]</scope>
    <source>
        <strain evidence="1 2">EM1321</strain>
    </source>
</reference>
<evidence type="ECO:0000313" key="2">
    <source>
        <dbReference type="Proteomes" id="UP000027064"/>
    </source>
</evidence>
<gene>
    <name evidence="1" type="ORF">FEM21_22610</name>
</gene>
<dbReference type="eggNOG" id="ENOG503320J">
    <property type="taxonomic scope" value="Bacteria"/>
</dbReference>
<dbReference type="Proteomes" id="UP000027064">
    <property type="component" value="Unassembled WGS sequence"/>
</dbReference>
<dbReference type="InterPro" id="IPR023122">
    <property type="entry name" value="NE1680-like_sf"/>
</dbReference>
<dbReference type="SUPFAM" id="SSF160766">
    <property type="entry name" value="NE1680-like"/>
    <property type="match status" value="1"/>
</dbReference>
<dbReference type="STRING" id="1492738.FEM21_22610"/>
<protein>
    <recommendedName>
        <fullName evidence="3">DUF2024 domain-containing protein</fullName>
    </recommendedName>
</protein>
<dbReference type="EMBL" id="JNCA01000021">
    <property type="protein sequence ID" value="KDN54538.1"/>
    <property type="molecule type" value="Genomic_DNA"/>
</dbReference>
<dbReference type="AlphaFoldDB" id="A0A066WPP3"/>
<name>A0A066WPP3_9FLAO</name>
<dbReference type="OrthoDB" id="9795699at2"/>
<dbReference type="PATRIC" id="fig|1492738.3.peg.2249"/>